<sequence>MLLSSVVMKDYFKNPTYSDKQKLKLLFVIFPGLTIPVKAFLKILAERSVLNLIPEIAEEYGKILLDLKGIQTVKLVVASPLDESYGALLLSTLKKITKSKTILLNVFHNPKILAGFIIEYKSILLDLSILKDFSLLINEV</sequence>
<accession>A0A3G2QYM3</accession>
<protein>
    <submittedName>
        <fullName evidence="9">ATP synthase CF1 delta subunit</fullName>
    </submittedName>
</protein>
<dbReference type="Pfam" id="PF00213">
    <property type="entry name" value="OSCP"/>
    <property type="match status" value="1"/>
</dbReference>
<reference evidence="9" key="1">
    <citation type="submission" date="2018-08" db="EMBL/GenBank/DDBJ databases">
        <title>Comparative Plastid Genomics of Synurophyceae: Evolutionary Evidence of Lateral Gene Transfer and Inverted Repeat Dynamics.</title>
        <authorList>
            <person name="Kim J.I."/>
            <person name="Shin H."/>
            <person name="Skaloud P."/>
            <person name="Jung J."/>
            <person name="Yoon H.S."/>
            <person name="Archibald J.M."/>
            <person name="Shin W."/>
        </authorList>
    </citation>
    <scope>NUCLEOTIDE SEQUENCE</scope>
    <source>
        <strain evidence="9">FBCC200022</strain>
    </source>
</reference>
<geneLocation type="plastid" evidence="9"/>
<dbReference type="EMBL" id="MH795129">
    <property type="protein sequence ID" value="AYO28220.1"/>
    <property type="molecule type" value="Genomic_DNA"/>
</dbReference>
<keyword evidence="9" id="KW-0934">Plastid</keyword>
<evidence type="ECO:0000256" key="7">
    <source>
        <dbReference type="ARBA" id="ARBA00023136"/>
    </source>
</evidence>
<evidence type="ECO:0000256" key="5">
    <source>
        <dbReference type="ARBA" id="ARBA00023065"/>
    </source>
</evidence>
<evidence type="ECO:0000256" key="8">
    <source>
        <dbReference type="ARBA" id="ARBA00023310"/>
    </source>
</evidence>
<dbReference type="PRINTS" id="PR00125">
    <property type="entry name" value="ATPASEDELTA"/>
</dbReference>
<evidence type="ECO:0000256" key="6">
    <source>
        <dbReference type="ARBA" id="ARBA00023078"/>
    </source>
</evidence>
<keyword evidence="5" id="KW-0406">Ion transport</keyword>
<gene>
    <name evidence="9" type="primary">atpD</name>
</gene>
<organism evidence="9">
    <name type="scientific">Synura sphagnicola</name>
    <dbReference type="NCBI Taxonomy" id="52556"/>
    <lineage>
        <taxon>Eukaryota</taxon>
        <taxon>Sar</taxon>
        <taxon>Stramenopiles</taxon>
        <taxon>Ochrophyta</taxon>
        <taxon>Synurophyceae</taxon>
        <taxon>Synurales</taxon>
        <taxon>Mallomonadaceae</taxon>
        <taxon>Synura</taxon>
    </lineage>
</organism>
<dbReference type="GO" id="GO:0046933">
    <property type="term" value="F:proton-transporting ATP synthase activity, rotational mechanism"/>
    <property type="evidence" value="ECO:0007669"/>
    <property type="project" value="InterPro"/>
</dbReference>
<dbReference type="GO" id="GO:0016020">
    <property type="term" value="C:membrane"/>
    <property type="evidence" value="ECO:0007669"/>
    <property type="project" value="UniProtKB-SubCell"/>
</dbReference>
<evidence type="ECO:0000313" key="9">
    <source>
        <dbReference type="EMBL" id="AYO28220.1"/>
    </source>
</evidence>
<name>A0A3G2QYM3_9STRA</name>
<comment type="subcellular location">
    <subcellularLocation>
        <location evidence="1">Membrane</location>
    </subcellularLocation>
</comment>
<evidence type="ECO:0000256" key="3">
    <source>
        <dbReference type="ARBA" id="ARBA00022448"/>
    </source>
</evidence>
<comment type="similarity">
    <text evidence="2">Belongs to the ATPase delta chain family.</text>
</comment>
<proteinExistence type="inferred from homology"/>
<evidence type="ECO:0000256" key="4">
    <source>
        <dbReference type="ARBA" id="ARBA00022781"/>
    </source>
</evidence>
<dbReference type="SUPFAM" id="SSF47928">
    <property type="entry name" value="N-terminal domain of the delta subunit of the F1F0-ATP synthase"/>
    <property type="match status" value="1"/>
</dbReference>
<keyword evidence="8" id="KW-0066">ATP synthesis</keyword>
<dbReference type="InterPro" id="IPR000711">
    <property type="entry name" value="ATPase_OSCP/dsu"/>
</dbReference>
<keyword evidence="4" id="KW-0375">Hydrogen ion transport</keyword>
<evidence type="ECO:0000256" key="2">
    <source>
        <dbReference type="ARBA" id="ARBA00007046"/>
    </source>
</evidence>
<dbReference type="AlphaFoldDB" id="A0A3G2QYM3"/>
<dbReference type="InterPro" id="IPR026015">
    <property type="entry name" value="ATP_synth_OSCP/delta_N_sf"/>
</dbReference>
<evidence type="ECO:0000256" key="1">
    <source>
        <dbReference type="ARBA" id="ARBA00004370"/>
    </source>
</evidence>
<keyword evidence="7" id="KW-0472">Membrane</keyword>
<dbReference type="PANTHER" id="PTHR11910">
    <property type="entry name" value="ATP SYNTHASE DELTA CHAIN"/>
    <property type="match status" value="1"/>
</dbReference>
<dbReference type="Gene3D" id="1.10.520.20">
    <property type="entry name" value="N-terminal domain of the delta subunit of the F1F0-ATP synthase"/>
    <property type="match status" value="1"/>
</dbReference>
<keyword evidence="6" id="KW-0793">Thylakoid</keyword>
<keyword evidence="3" id="KW-0813">Transport</keyword>